<dbReference type="SUPFAM" id="SSF51905">
    <property type="entry name" value="FAD/NAD(P)-binding domain"/>
    <property type="match status" value="1"/>
</dbReference>
<dbReference type="AlphaFoldDB" id="X0T9T7"/>
<comment type="caution">
    <text evidence="1">The sequence shown here is derived from an EMBL/GenBank/DDBJ whole genome shotgun (WGS) entry which is preliminary data.</text>
</comment>
<protein>
    <recommendedName>
        <fullName evidence="2">FAD/NAD(P)-binding domain-containing protein</fullName>
    </recommendedName>
</protein>
<organism evidence="1">
    <name type="scientific">marine sediment metagenome</name>
    <dbReference type="NCBI Taxonomy" id="412755"/>
    <lineage>
        <taxon>unclassified sequences</taxon>
        <taxon>metagenomes</taxon>
        <taxon>ecological metagenomes</taxon>
    </lineage>
</organism>
<feature type="non-terminal residue" evidence="1">
    <location>
        <position position="1"/>
    </location>
</feature>
<reference evidence="1" key="1">
    <citation type="journal article" date="2014" name="Front. Microbiol.">
        <title>High frequency of phylogenetically diverse reductive dehalogenase-homologous genes in deep subseafloor sedimentary metagenomes.</title>
        <authorList>
            <person name="Kawai M."/>
            <person name="Futagami T."/>
            <person name="Toyoda A."/>
            <person name="Takaki Y."/>
            <person name="Nishi S."/>
            <person name="Hori S."/>
            <person name="Arai W."/>
            <person name="Tsubouchi T."/>
            <person name="Morono Y."/>
            <person name="Uchiyama I."/>
            <person name="Ito T."/>
            <person name="Fujiyama A."/>
            <person name="Inagaki F."/>
            <person name="Takami H."/>
        </authorList>
    </citation>
    <scope>NUCLEOTIDE SEQUENCE</scope>
    <source>
        <strain evidence="1">Expedition CK06-06</strain>
    </source>
</reference>
<sequence length="151" mass="16656">EVPEQFKLEIGRGNIIVADPETMASSKEGVFTAGDAVTGPASVVEAVGAAKKAAISIDKHLGGKGVLPVEEIKVKEPTSRHTFLERWQEKREVEVSIVDGSVSVSVEKKRTEMPRLPIEDRLQRFDEVELGLTKEMAIAEGQRCWRCDLEQ</sequence>
<dbReference type="Gene3D" id="3.50.50.60">
    <property type="entry name" value="FAD/NAD(P)-binding domain"/>
    <property type="match status" value="1"/>
</dbReference>
<evidence type="ECO:0008006" key="2">
    <source>
        <dbReference type="Google" id="ProtNLM"/>
    </source>
</evidence>
<accession>X0T9T7</accession>
<dbReference type="EMBL" id="BARS01016713">
    <property type="protein sequence ID" value="GAF89949.1"/>
    <property type="molecule type" value="Genomic_DNA"/>
</dbReference>
<dbReference type="SUPFAM" id="SSF46548">
    <property type="entry name" value="alpha-helical ferredoxin"/>
    <property type="match status" value="1"/>
</dbReference>
<proteinExistence type="predicted"/>
<evidence type="ECO:0000313" key="1">
    <source>
        <dbReference type="EMBL" id="GAF89949.1"/>
    </source>
</evidence>
<gene>
    <name evidence="1" type="ORF">S01H1_27451</name>
</gene>
<name>X0T9T7_9ZZZZ</name>
<dbReference type="InterPro" id="IPR036188">
    <property type="entry name" value="FAD/NAD-bd_sf"/>
</dbReference>